<comment type="similarity">
    <text evidence="1">Belongs to the Gfa family.</text>
</comment>
<dbReference type="InterPro" id="IPR006913">
    <property type="entry name" value="CENP-V/GFA"/>
</dbReference>
<dbReference type="GO" id="GO:0046872">
    <property type="term" value="F:metal ion binding"/>
    <property type="evidence" value="ECO:0007669"/>
    <property type="project" value="UniProtKB-KW"/>
</dbReference>
<dbReference type="Gene3D" id="3.90.1590.10">
    <property type="entry name" value="glutathione-dependent formaldehyde- activating enzyme (gfa)"/>
    <property type="match status" value="1"/>
</dbReference>
<dbReference type="GeneID" id="59351440"/>
<keyword evidence="3" id="KW-0862">Zinc</keyword>
<dbReference type="PANTHER" id="PTHR33337">
    <property type="entry name" value="GFA DOMAIN-CONTAINING PROTEIN"/>
    <property type="match status" value="1"/>
</dbReference>
<evidence type="ECO:0000313" key="6">
    <source>
        <dbReference type="EMBL" id="KAF7292165.1"/>
    </source>
</evidence>
<sequence>MPHTGSCACGQTTVTLAGTHTTQVRLSALINADHAYWYQVLCHCLDCQKESGSAFSANVVELKTNVTIAGPVKEYLTKSESGNTVRHVFCSECGSPISHVSPGFGESQGIRAALFPEFKDIPIAAERMCSAFRVKVKTDDAVFVRSRWPVIPEFKDSAKIETM</sequence>
<feature type="domain" description="CENP-V/GFA" evidence="5">
    <location>
        <begin position="3"/>
        <end position="133"/>
    </location>
</feature>
<evidence type="ECO:0000256" key="1">
    <source>
        <dbReference type="ARBA" id="ARBA00005495"/>
    </source>
</evidence>
<dbReference type="PROSITE" id="PS51891">
    <property type="entry name" value="CENP_V_GFA"/>
    <property type="match status" value="1"/>
</dbReference>
<keyword evidence="4" id="KW-0456">Lyase</keyword>
<accession>A0A8H6S6F2</accession>
<keyword evidence="7" id="KW-1185">Reference proteome</keyword>
<evidence type="ECO:0000259" key="5">
    <source>
        <dbReference type="PROSITE" id="PS51891"/>
    </source>
</evidence>
<proteinExistence type="inferred from homology"/>
<keyword evidence="2" id="KW-0479">Metal-binding</keyword>
<evidence type="ECO:0000256" key="4">
    <source>
        <dbReference type="ARBA" id="ARBA00023239"/>
    </source>
</evidence>
<gene>
    <name evidence="6" type="ORF">MIND_01243600</name>
</gene>
<dbReference type="GO" id="GO:0016846">
    <property type="term" value="F:carbon-sulfur lyase activity"/>
    <property type="evidence" value="ECO:0007669"/>
    <property type="project" value="InterPro"/>
</dbReference>
<dbReference type="InterPro" id="IPR011057">
    <property type="entry name" value="Mss4-like_sf"/>
</dbReference>
<dbReference type="Proteomes" id="UP000636479">
    <property type="component" value="Unassembled WGS sequence"/>
</dbReference>
<name>A0A8H6S6F2_9AGAR</name>
<dbReference type="RefSeq" id="XP_037214892.1">
    <property type="nucleotide sequence ID" value="XM_037368924.1"/>
</dbReference>
<organism evidence="6 7">
    <name type="scientific">Mycena indigotica</name>
    <dbReference type="NCBI Taxonomy" id="2126181"/>
    <lineage>
        <taxon>Eukaryota</taxon>
        <taxon>Fungi</taxon>
        <taxon>Dikarya</taxon>
        <taxon>Basidiomycota</taxon>
        <taxon>Agaricomycotina</taxon>
        <taxon>Agaricomycetes</taxon>
        <taxon>Agaricomycetidae</taxon>
        <taxon>Agaricales</taxon>
        <taxon>Marasmiineae</taxon>
        <taxon>Mycenaceae</taxon>
        <taxon>Mycena</taxon>
    </lineage>
</organism>
<dbReference type="Pfam" id="PF04828">
    <property type="entry name" value="GFA"/>
    <property type="match status" value="1"/>
</dbReference>
<evidence type="ECO:0000313" key="7">
    <source>
        <dbReference type="Proteomes" id="UP000636479"/>
    </source>
</evidence>
<protein>
    <submittedName>
        <fullName evidence="6">GFA domain-containing protein</fullName>
    </submittedName>
</protein>
<dbReference type="SUPFAM" id="SSF51316">
    <property type="entry name" value="Mss4-like"/>
    <property type="match status" value="1"/>
</dbReference>
<comment type="caution">
    <text evidence="6">The sequence shown here is derived from an EMBL/GenBank/DDBJ whole genome shotgun (WGS) entry which is preliminary data.</text>
</comment>
<dbReference type="EMBL" id="JACAZF010000012">
    <property type="protein sequence ID" value="KAF7292165.1"/>
    <property type="molecule type" value="Genomic_DNA"/>
</dbReference>
<dbReference type="PANTHER" id="PTHR33337:SF40">
    <property type="entry name" value="CENP-V_GFA DOMAIN-CONTAINING PROTEIN-RELATED"/>
    <property type="match status" value="1"/>
</dbReference>
<dbReference type="AlphaFoldDB" id="A0A8H6S6F2"/>
<evidence type="ECO:0000256" key="2">
    <source>
        <dbReference type="ARBA" id="ARBA00022723"/>
    </source>
</evidence>
<dbReference type="OrthoDB" id="428768at2759"/>
<reference evidence="6" key="1">
    <citation type="submission" date="2020-05" db="EMBL/GenBank/DDBJ databases">
        <title>Mycena genomes resolve the evolution of fungal bioluminescence.</title>
        <authorList>
            <person name="Tsai I.J."/>
        </authorList>
    </citation>
    <scope>NUCLEOTIDE SEQUENCE</scope>
    <source>
        <strain evidence="6">171206Taipei</strain>
    </source>
</reference>
<evidence type="ECO:0000256" key="3">
    <source>
        <dbReference type="ARBA" id="ARBA00022833"/>
    </source>
</evidence>